<feature type="region of interest" description="Disordered" evidence="1">
    <location>
        <begin position="1"/>
        <end position="21"/>
    </location>
</feature>
<keyword evidence="3" id="KW-1185">Reference proteome</keyword>
<dbReference type="STRING" id="43064.SAMN04488086_10793"/>
<proteinExistence type="predicted"/>
<dbReference type="Proteomes" id="UP000195985">
    <property type="component" value="Unassembled WGS sequence"/>
</dbReference>
<sequence length="110" mass="12015">MIRGWPSFVASESTRSSGESPVRRRIPVIIGLTYGEAGLVGAGNQKCGLNSGEACVNRSRECNTASKESAPATGGRVLCFYWGFRYRSVLAYLQLLANQNQVARQLIQLF</sequence>
<evidence type="ECO:0000256" key="1">
    <source>
        <dbReference type="SAM" id="MobiDB-lite"/>
    </source>
</evidence>
<dbReference type="EMBL" id="FWEY01000005">
    <property type="protein sequence ID" value="SLM52201.1"/>
    <property type="molecule type" value="Genomic_DNA"/>
</dbReference>
<evidence type="ECO:0000313" key="3">
    <source>
        <dbReference type="Proteomes" id="UP000195985"/>
    </source>
</evidence>
<name>A0A1W1IH09_9LACT</name>
<gene>
    <name evidence="2" type="ORF">TPAS_1882</name>
</gene>
<feature type="compositionally biased region" description="Polar residues" evidence="1">
    <location>
        <begin position="10"/>
        <end position="19"/>
    </location>
</feature>
<accession>A0A1W1IH09</accession>
<reference evidence="3" key="1">
    <citation type="submission" date="2016-04" db="EMBL/GenBank/DDBJ databases">
        <authorList>
            <person name="Strepis N."/>
        </authorList>
    </citation>
    <scope>NUCLEOTIDE SEQUENCE [LARGE SCALE GENOMIC DNA]</scope>
</reference>
<evidence type="ECO:0000313" key="2">
    <source>
        <dbReference type="EMBL" id="SLM52201.1"/>
    </source>
</evidence>
<dbReference type="AlphaFoldDB" id="A0A1W1IH09"/>
<protein>
    <submittedName>
        <fullName evidence="2">Uncharacterized protein</fullName>
    </submittedName>
</protein>
<organism evidence="2 3">
    <name type="scientific">Trichococcus pasteurii</name>
    <dbReference type="NCBI Taxonomy" id="43064"/>
    <lineage>
        <taxon>Bacteria</taxon>
        <taxon>Bacillati</taxon>
        <taxon>Bacillota</taxon>
        <taxon>Bacilli</taxon>
        <taxon>Lactobacillales</taxon>
        <taxon>Carnobacteriaceae</taxon>
        <taxon>Trichococcus</taxon>
    </lineage>
</organism>